<feature type="binding site" evidence="9">
    <location>
        <position position="286"/>
    </location>
    <ligand>
        <name>NAD(+)</name>
        <dbReference type="ChEBI" id="CHEBI:57540"/>
    </ligand>
</feature>
<keyword evidence="4" id="KW-0560">Oxidoreductase</keyword>
<dbReference type="PIRSF" id="PIRSF500134">
    <property type="entry name" value="UDPglc_DH_bac"/>
    <property type="match status" value="1"/>
</dbReference>
<dbReference type="GO" id="GO:0005634">
    <property type="term" value="C:nucleus"/>
    <property type="evidence" value="ECO:0007669"/>
    <property type="project" value="TreeGrafter"/>
</dbReference>
<evidence type="ECO:0000256" key="6">
    <source>
        <dbReference type="ARBA" id="ARBA00047473"/>
    </source>
</evidence>
<dbReference type="SUPFAM" id="SSF48179">
    <property type="entry name" value="6-phosphogluconate dehydrogenase C-terminal domain-like"/>
    <property type="match status" value="1"/>
</dbReference>
<feature type="binding site" evidence="8">
    <location>
        <begin position="272"/>
        <end position="276"/>
    </location>
    <ligand>
        <name>substrate</name>
    </ligand>
</feature>
<dbReference type="SUPFAM" id="SSF52413">
    <property type="entry name" value="UDP-glucose/GDP-mannose dehydrogenase C-terminal domain"/>
    <property type="match status" value="1"/>
</dbReference>
<protein>
    <recommendedName>
        <fullName evidence="3">UDP-glucose 6-dehydrogenase</fullName>
        <ecNumber evidence="3">1.1.1.22</ecNumber>
    </recommendedName>
</protein>
<feature type="domain" description="UDP-glucose/GDP-mannose dehydrogenase C-terminal" evidence="11">
    <location>
        <begin position="332"/>
        <end position="442"/>
    </location>
</feature>
<gene>
    <name evidence="12" type="ORF">LTR09_004842</name>
</gene>
<feature type="binding site" evidence="8">
    <location>
        <position position="227"/>
    </location>
    <ligand>
        <name>substrate</name>
    </ligand>
</feature>
<dbReference type="InterPro" id="IPR008927">
    <property type="entry name" value="6-PGluconate_DH-like_C_sf"/>
</dbReference>
<feature type="compositionally biased region" description="Polar residues" evidence="10">
    <location>
        <begin position="445"/>
        <end position="458"/>
    </location>
</feature>
<dbReference type="InterPro" id="IPR014027">
    <property type="entry name" value="UDP-Glc/GDP-Man_DH_C"/>
</dbReference>
<evidence type="ECO:0000313" key="13">
    <source>
        <dbReference type="Proteomes" id="UP001271007"/>
    </source>
</evidence>
<dbReference type="InterPro" id="IPR028357">
    <property type="entry name" value="UDPglc_DH_bac"/>
</dbReference>
<dbReference type="NCBIfam" id="TIGR03026">
    <property type="entry name" value="NDP-sugDHase"/>
    <property type="match status" value="1"/>
</dbReference>
<evidence type="ECO:0000313" key="12">
    <source>
        <dbReference type="EMBL" id="KAK3054064.1"/>
    </source>
</evidence>
<feature type="binding site" evidence="8">
    <location>
        <begin position="169"/>
        <end position="172"/>
    </location>
    <ligand>
        <name>substrate</name>
    </ligand>
</feature>
<proteinExistence type="inferred from homology"/>
<comment type="pathway">
    <text evidence="1">Nucleotide-sugar biosynthesis; UDP-alpha-D-glucuronate biosynthesis; UDP-alpha-D-glucuronate from UDP-alpha-D-glucose: step 1/1.</text>
</comment>
<evidence type="ECO:0000256" key="3">
    <source>
        <dbReference type="ARBA" id="ARBA00012954"/>
    </source>
</evidence>
<sequence>MPTNIENICCIGAGYVGGPTCAIIASKDLDISVTVVDLSQPRIDEWNSSRLPIYEPGLQDIVEAARDGSGLNPVTLHFSTDVKGAIHRADLIFISVITPTKTVGVGAGQAADIKYVEAAAREIAEVATSDKIVVEKSTVPCGTAEILRDIFDAVGDPQVRFEVLSNPEFLAEGTAIADLLSPDRVLVGSEGTPSALEAASALADVYSSWVPRERIITLNIWSSELAKLSANCMLAQRISSINSLSAICEATGADIQEVSHSVGLDKRIGPNFLKASIGFGGSCFKKDVLKLVYMAETLHLPEVAAYWKAVVDIKNGKRTALAGTTVDGKRIAILGLAYKKNTGDTRESPAIDFMGSMLAEKATLAIYDPKVSYNKIIHELGELFGHEAVARYVKPCENAYSACRGASTVVIMTEWDEFKTDRLTLPPALDLGDLTASRLTTPTVKRADSVSSGIPSSQSEDRSSCDDDGLLSPGTPPTNTNSPAPELINQAQALFDSYGPKRLDWARISTLMRRPRLVFDGRNVVDASKLRSLGFLVQSIGKKSEGVLRR</sequence>
<dbReference type="SUPFAM" id="SSF51735">
    <property type="entry name" value="NAD(P)-binding Rossmann-fold domains"/>
    <property type="match status" value="1"/>
</dbReference>
<comment type="similarity">
    <text evidence="2">Belongs to the UDP-glucose/GDP-mannose dehydrogenase family.</text>
</comment>
<keyword evidence="5 9" id="KW-0520">NAD</keyword>
<reference evidence="12" key="1">
    <citation type="submission" date="2023-04" db="EMBL/GenBank/DDBJ databases">
        <title>Black Yeasts Isolated from many extreme environments.</title>
        <authorList>
            <person name="Coleine C."/>
            <person name="Stajich J.E."/>
            <person name="Selbmann L."/>
        </authorList>
    </citation>
    <scope>NUCLEOTIDE SEQUENCE</scope>
    <source>
        <strain evidence="12">CCFEE 5312</strain>
    </source>
</reference>
<dbReference type="FunFam" id="3.40.50.720:FF:000032">
    <property type="entry name" value="UDP-glucose 6-dehydrogenase"/>
    <property type="match status" value="1"/>
</dbReference>
<evidence type="ECO:0000256" key="4">
    <source>
        <dbReference type="ARBA" id="ARBA00023002"/>
    </source>
</evidence>
<organism evidence="12 13">
    <name type="scientific">Extremus antarcticus</name>
    <dbReference type="NCBI Taxonomy" id="702011"/>
    <lineage>
        <taxon>Eukaryota</taxon>
        <taxon>Fungi</taxon>
        <taxon>Dikarya</taxon>
        <taxon>Ascomycota</taxon>
        <taxon>Pezizomycotina</taxon>
        <taxon>Dothideomycetes</taxon>
        <taxon>Dothideomycetidae</taxon>
        <taxon>Mycosphaerellales</taxon>
        <taxon>Extremaceae</taxon>
        <taxon>Extremus</taxon>
    </lineage>
</organism>
<name>A0AAJ0DQ13_9PEZI</name>
<evidence type="ECO:0000256" key="5">
    <source>
        <dbReference type="ARBA" id="ARBA00023027"/>
    </source>
</evidence>
<evidence type="ECO:0000256" key="8">
    <source>
        <dbReference type="PIRSR" id="PIRSR500134-2"/>
    </source>
</evidence>
<comment type="catalytic activity">
    <reaction evidence="6">
        <text>UDP-alpha-D-glucose + 2 NAD(+) + H2O = UDP-alpha-D-glucuronate + 2 NADH + 3 H(+)</text>
        <dbReference type="Rhea" id="RHEA:23596"/>
        <dbReference type="ChEBI" id="CHEBI:15377"/>
        <dbReference type="ChEBI" id="CHEBI:15378"/>
        <dbReference type="ChEBI" id="CHEBI:57540"/>
        <dbReference type="ChEBI" id="CHEBI:57945"/>
        <dbReference type="ChEBI" id="CHEBI:58052"/>
        <dbReference type="ChEBI" id="CHEBI:58885"/>
        <dbReference type="EC" id="1.1.1.22"/>
    </reaction>
</comment>
<feature type="binding site" evidence="9">
    <location>
        <position position="98"/>
    </location>
    <ligand>
        <name>NAD(+)</name>
        <dbReference type="ChEBI" id="CHEBI:57540"/>
    </ligand>
</feature>
<evidence type="ECO:0000256" key="2">
    <source>
        <dbReference type="ARBA" id="ARBA00006601"/>
    </source>
</evidence>
<dbReference type="PANTHER" id="PTHR11374">
    <property type="entry name" value="UDP-GLUCOSE DEHYDROGENASE/UDP-MANNAC DEHYDROGENASE"/>
    <property type="match status" value="1"/>
</dbReference>
<evidence type="ECO:0000256" key="1">
    <source>
        <dbReference type="ARBA" id="ARBA00004701"/>
    </source>
</evidence>
<comment type="caution">
    <text evidence="12">The sequence shown here is derived from an EMBL/GenBank/DDBJ whole genome shotgun (WGS) entry which is preliminary data.</text>
</comment>
<dbReference type="GO" id="GO:0051287">
    <property type="term" value="F:NAD binding"/>
    <property type="evidence" value="ECO:0007669"/>
    <property type="project" value="InterPro"/>
</dbReference>
<accession>A0AAJ0DQ13</accession>
<dbReference type="AlphaFoldDB" id="A0AAJ0DQ13"/>
<evidence type="ECO:0000256" key="9">
    <source>
        <dbReference type="PIRSR" id="PIRSR500134-3"/>
    </source>
</evidence>
<dbReference type="Pfam" id="PF03721">
    <property type="entry name" value="UDPG_MGDP_dh_N"/>
    <property type="match status" value="1"/>
</dbReference>
<dbReference type="EC" id="1.1.1.22" evidence="3"/>
<feature type="active site" description="Nucleophile" evidence="7">
    <location>
        <position position="283"/>
    </location>
</feature>
<dbReference type="EMBL" id="JAWDJX010000013">
    <property type="protein sequence ID" value="KAK3054064.1"/>
    <property type="molecule type" value="Genomic_DNA"/>
</dbReference>
<dbReference type="InterPro" id="IPR036220">
    <property type="entry name" value="UDP-Glc/GDP-Man_DH_C_sf"/>
</dbReference>
<dbReference type="FunFam" id="1.20.5.100:FF:000001">
    <property type="entry name" value="UDP-glucose 6-dehydrogenase"/>
    <property type="match status" value="1"/>
</dbReference>
<dbReference type="GO" id="GO:0006024">
    <property type="term" value="P:glycosaminoglycan biosynthetic process"/>
    <property type="evidence" value="ECO:0007669"/>
    <property type="project" value="TreeGrafter"/>
</dbReference>
<dbReference type="Proteomes" id="UP001271007">
    <property type="component" value="Unassembled WGS sequence"/>
</dbReference>
<dbReference type="Gene3D" id="1.20.5.100">
    <property type="entry name" value="Cytochrome c1, transmembrane anchor, C-terminal"/>
    <property type="match status" value="1"/>
</dbReference>
<dbReference type="GO" id="GO:0003979">
    <property type="term" value="F:UDP-glucose 6-dehydrogenase activity"/>
    <property type="evidence" value="ECO:0007669"/>
    <property type="project" value="UniProtKB-EC"/>
</dbReference>
<dbReference type="Pfam" id="PF03720">
    <property type="entry name" value="UDPG_MGDP_dh_C"/>
    <property type="match status" value="1"/>
</dbReference>
<dbReference type="InterPro" id="IPR001732">
    <property type="entry name" value="UDP-Glc/GDP-Man_DH_N"/>
</dbReference>
<feature type="binding site" evidence="9">
    <location>
        <position position="37"/>
    </location>
    <ligand>
        <name>NAD(+)</name>
        <dbReference type="ChEBI" id="CHEBI:57540"/>
    </ligand>
</feature>
<feature type="binding site" evidence="8">
    <location>
        <position position="339"/>
    </location>
    <ligand>
        <name>substrate</name>
    </ligand>
</feature>
<evidence type="ECO:0000256" key="10">
    <source>
        <dbReference type="SAM" id="MobiDB-lite"/>
    </source>
</evidence>
<feature type="compositionally biased region" description="Low complexity" evidence="10">
    <location>
        <begin position="470"/>
        <end position="483"/>
    </location>
</feature>
<feature type="binding site" evidence="9">
    <location>
        <position position="346"/>
    </location>
    <ligand>
        <name>NAD(+)</name>
        <dbReference type="ChEBI" id="CHEBI:57540"/>
    </ligand>
</feature>
<dbReference type="SMART" id="SM00984">
    <property type="entry name" value="UDPG_MGDP_dh_C"/>
    <property type="match status" value="1"/>
</dbReference>
<dbReference type="Pfam" id="PF00984">
    <property type="entry name" value="UDPG_MGDP_dh"/>
    <property type="match status" value="1"/>
</dbReference>
<dbReference type="InterPro" id="IPR028356">
    <property type="entry name" value="UDPglc_DH_euk"/>
</dbReference>
<evidence type="ECO:0000259" key="11">
    <source>
        <dbReference type="SMART" id="SM00984"/>
    </source>
</evidence>
<dbReference type="InterPro" id="IPR017476">
    <property type="entry name" value="UDP-Glc/GDP-Man"/>
</dbReference>
<dbReference type="Gene3D" id="3.40.50.720">
    <property type="entry name" value="NAD(P)-binding Rossmann-like Domain"/>
    <property type="match status" value="2"/>
</dbReference>
<dbReference type="PIRSF" id="PIRSF000124">
    <property type="entry name" value="UDPglc_GDPman_dh"/>
    <property type="match status" value="1"/>
</dbReference>
<keyword evidence="13" id="KW-1185">Reference proteome</keyword>
<dbReference type="InterPro" id="IPR036291">
    <property type="entry name" value="NAD(P)-bd_dom_sf"/>
</dbReference>
<evidence type="ECO:0000256" key="7">
    <source>
        <dbReference type="PIRSR" id="PIRSR500134-1"/>
    </source>
</evidence>
<feature type="binding site" evidence="9">
    <location>
        <position position="172"/>
    </location>
    <ligand>
        <name>NAD(+)</name>
        <dbReference type="ChEBI" id="CHEBI:57540"/>
    </ligand>
</feature>
<feature type="region of interest" description="Disordered" evidence="10">
    <location>
        <begin position="445"/>
        <end position="485"/>
    </location>
</feature>
<feature type="binding site" evidence="9">
    <location>
        <position position="138"/>
    </location>
    <ligand>
        <name>NAD(+)</name>
        <dbReference type="ChEBI" id="CHEBI:57540"/>
    </ligand>
</feature>
<feature type="binding site" evidence="9">
    <location>
        <position position="42"/>
    </location>
    <ligand>
        <name>NAD(+)</name>
        <dbReference type="ChEBI" id="CHEBI:57540"/>
    </ligand>
</feature>
<dbReference type="PANTHER" id="PTHR11374:SF3">
    <property type="entry name" value="UDP-GLUCOSE 6-DEHYDROGENASE"/>
    <property type="match status" value="1"/>
</dbReference>
<feature type="binding site" evidence="8">
    <location>
        <position position="280"/>
    </location>
    <ligand>
        <name>substrate</name>
    </ligand>
</feature>
<dbReference type="GO" id="GO:0000271">
    <property type="term" value="P:polysaccharide biosynthetic process"/>
    <property type="evidence" value="ECO:0007669"/>
    <property type="project" value="InterPro"/>
</dbReference>
<dbReference type="InterPro" id="IPR014026">
    <property type="entry name" value="UDP-Glc/GDP-Man_DH_dimer"/>
</dbReference>